<dbReference type="SUPFAM" id="SSF47384">
    <property type="entry name" value="Homodimeric domain of signal transducing histidine kinase"/>
    <property type="match status" value="1"/>
</dbReference>
<dbReference type="InterPro" id="IPR000700">
    <property type="entry name" value="PAS-assoc_C"/>
</dbReference>
<dbReference type="Pfam" id="PF08448">
    <property type="entry name" value="PAS_4"/>
    <property type="match status" value="1"/>
</dbReference>
<name>A0A9X2XW00_9BACT</name>
<dbReference type="PROSITE" id="PS50113">
    <property type="entry name" value="PAC"/>
    <property type="match status" value="2"/>
</dbReference>
<dbReference type="SMART" id="SM00388">
    <property type="entry name" value="HisKA"/>
    <property type="match status" value="1"/>
</dbReference>
<dbReference type="Gene3D" id="3.30.450.20">
    <property type="entry name" value="PAS domain"/>
    <property type="match status" value="3"/>
</dbReference>
<dbReference type="InterPro" id="IPR003594">
    <property type="entry name" value="HATPase_dom"/>
</dbReference>
<dbReference type="SUPFAM" id="SSF55785">
    <property type="entry name" value="PYP-like sensor domain (PAS domain)"/>
    <property type="match status" value="3"/>
</dbReference>
<dbReference type="InterPro" id="IPR013656">
    <property type="entry name" value="PAS_4"/>
</dbReference>
<organism evidence="10 11">
    <name type="scientific">Paraflavisolibacter caeni</name>
    <dbReference type="NCBI Taxonomy" id="2982496"/>
    <lineage>
        <taxon>Bacteria</taxon>
        <taxon>Pseudomonadati</taxon>
        <taxon>Bacteroidota</taxon>
        <taxon>Chitinophagia</taxon>
        <taxon>Chitinophagales</taxon>
        <taxon>Chitinophagaceae</taxon>
        <taxon>Paraflavisolibacter</taxon>
    </lineage>
</organism>
<evidence type="ECO:0000256" key="5">
    <source>
        <dbReference type="ARBA" id="ARBA00022777"/>
    </source>
</evidence>
<accession>A0A9X2XW00</accession>
<dbReference type="SMART" id="SM00387">
    <property type="entry name" value="HATPase_c"/>
    <property type="match status" value="1"/>
</dbReference>
<dbReference type="CDD" id="cd00130">
    <property type="entry name" value="PAS"/>
    <property type="match status" value="3"/>
</dbReference>
<dbReference type="InterPro" id="IPR003661">
    <property type="entry name" value="HisK_dim/P_dom"/>
</dbReference>
<keyword evidence="3" id="KW-0597">Phosphoprotein</keyword>
<feature type="domain" description="Histidine kinase" evidence="7">
    <location>
        <begin position="445"/>
        <end position="667"/>
    </location>
</feature>
<dbReference type="Proteomes" id="UP001155483">
    <property type="component" value="Unassembled WGS sequence"/>
</dbReference>
<dbReference type="SMART" id="SM00091">
    <property type="entry name" value="PAS"/>
    <property type="match status" value="3"/>
</dbReference>
<evidence type="ECO:0000256" key="3">
    <source>
        <dbReference type="ARBA" id="ARBA00022553"/>
    </source>
</evidence>
<dbReference type="EC" id="2.7.13.3" evidence="2"/>
<dbReference type="Pfam" id="PF08447">
    <property type="entry name" value="PAS_3"/>
    <property type="match status" value="1"/>
</dbReference>
<dbReference type="InterPro" id="IPR000014">
    <property type="entry name" value="PAS"/>
</dbReference>
<dbReference type="SMART" id="SM00086">
    <property type="entry name" value="PAC"/>
    <property type="match status" value="3"/>
</dbReference>
<reference evidence="10" key="1">
    <citation type="submission" date="2022-09" db="EMBL/GenBank/DDBJ databases">
        <authorList>
            <person name="Yuan C."/>
            <person name="Ke Z."/>
        </authorList>
    </citation>
    <scope>NUCLEOTIDE SEQUENCE</scope>
    <source>
        <strain evidence="10">LB-8</strain>
    </source>
</reference>
<feature type="domain" description="PAS" evidence="8">
    <location>
        <begin position="16"/>
        <end position="86"/>
    </location>
</feature>
<evidence type="ECO:0000259" key="8">
    <source>
        <dbReference type="PROSITE" id="PS50112"/>
    </source>
</evidence>
<dbReference type="Pfam" id="PF13426">
    <property type="entry name" value="PAS_9"/>
    <property type="match status" value="1"/>
</dbReference>
<evidence type="ECO:0000313" key="11">
    <source>
        <dbReference type="Proteomes" id="UP001155483"/>
    </source>
</evidence>
<dbReference type="CDD" id="cd00082">
    <property type="entry name" value="HisKA"/>
    <property type="match status" value="1"/>
</dbReference>
<dbReference type="Pfam" id="PF00512">
    <property type="entry name" value="HisKA"/>
    <property type="match status" value="1"/>
</dbReference>
<keyword evidence="5" id="KW-0418">Kinase</keyword>
<evidence type="ECO:0000256" key="1">
    <source>
        <dbReference type="ARBA" id="ARBA00000085"/>
    </source>
</evidence>
<dbReference type="PRINTS" id="PR00344">
    <property type="entry name" value="BCTRLSENSOR"/>
</dbReference>
<dbReference type="InterPro" id="IPR013655">
    <property type="entry name" value="PAS_fold_3"/>
</dbReference>
<dbReference type="InterPro" id="IPR005467">
    <property type="entry name" value="His_kinase_dom"/>
</dbReference>
<evidence type="ECO:0000256" key="4">
    <source>
        <dbReference type="ARBA" id="ARBA00022679"/>
    </source>
</evidence>
<dbReference type="Gene3D" id="3.30.565.10">
    <property type="entry name" value="Histidine kinase-like ATPase, C-terminal domain"/>
    <property type="match status" value="1"/>
</dbReference>
<dbReference type="PANTHER" id="PTHR43304:SF1">
    <property type="entry name" value="PAC DOMAIN-CONTAINING PROTEIN"/>
    <property type="match status" value="1"/>
</dbReference>
<dbReference type="FunFam" id="3.30.450.20:FF:000099">
    <property type="entry name" value="Sensory box sensor histidine kinase"/>
    <property type="match status" value="1"/>
</dbReference>
<dbReference type="NCBIfam" id="TIGR00229">
    <property type="entry name" value="sensory_box"/>
    <property type="match status" value="2"/>
</dbReference>
<dbReference type="PANTHER" id="PTHR43304">
    <property type="entry name" value="PHYTOCHROME-LIKE PROTEIN CPH1"/>
    <property type="match status" value="1"/>
</dbReference>
<evidence type="ECO:0000259" key="9">
    <source>
        <dbReference type="PROSITE" id="PS50113"/>
    </source>
</evidence>
<comment type="catalytic activity">
    <reaction evidence="1">
        <text>ATP + protein L-histidine = ADP + protein N-phospho-L-histidine.</text>
        <dbReference type="EC" id="2.7.13.3"/>
    </reaction>
</comment>
<comment type="caution">
    <text evidence="10">The sequence shown here is derived from an EMBL/GenBank/DDBJ whole genome shotgun (WGS) entry which is preliminary data.</text>
</comment>
<dbReference type="AlphaFoldDB" id="A0A9X2XW00"/>
<dbReference type="EMBL" id="JAOTIF010000011">
    <property type="protein sequence ID" value="MCU7550241.1"/>
    <property type="molecule type" value="Genomic_DNA"/>
</dbReference>
<dbReference type="SUPFAM" id="SSF55874">
    <property type="entry name" value="ATPase domain of HSP90 chaperone/DNA topoisomerase II/histidine kinase"/>
    <property type="match status" value="1"/>
</dbReference>
<dbReference type="InterPro" id="IPR001610">
    <property type="entry name" value="PAC"/>
</dbReference>
<feature type="domain" description="PAC" evidence="9">
    <location>
        <begin position="364"/>
        <end position="416"/>
    </location>
</feature>
<dbReference type="Gene3D" id="1.10.287.130">
    <property type="match status" value="1"/>
</dbReference>
<dbReference type="RefSeq" id="WP_279297682.1">
    <property type="nucleotide sequence ID" value="NZ_JAOTIF010000011.1"/>
</dbReference>
<feature type="domain" description="PAS" evidence="8">
    <location>
        <begin position="160"/>
        <end position="200"/>
    </location>
</feature>
<gene>
    <name evidence="10" type="ORF">OCK74_14055</name>
</gene>
<dbReference type="InterPro" id="IPR036097">
    <property type="entry name" value="HisK_dim/P_sf"/>
</dbReference>
<dbReference type="InterPro" id="IPR004358">
    <property type="entry name" value="Sig_transdc_His_kin-like_C"/>
</dbReference>
<dbReference type="InterPro" id="IPR036890">
    <property type="entry name" value="HATPase_C_sf"/>
</dbReference>
<keyword evidence="4" id="KW-0808">Transferase</keyword>
<evidence type="ECO:0000256" key="6">
    <source>
        <dbReference type="SAM" id="Coils"/>
    </source>
</evidence>
<keyword evidence="6" id="KW-0175">Coiled coil</keyword>
<dbReference type="GO" id="GO:0000155">
    <property type="term" value="F:phosphorelay sensor kinase activity"/>
    <property type="evidence" value="ECO:0007669"/>
    <property type="project" value="InterPro"/>
</dbReference>
<evidence type="ECO:0000259" key="7">
    <source>
        <dbReference type="PROSITE" id="PS50109"/>
    </source>
</evidence>
<keyword evidence="11" id="KW-1185">Reference proteome</keyword>
<dbReference type="PROSITE" id="PS50109">
    <property type="entry name" value="HIS_KIN"/>
    <property type="match status" value="1"/>
</dbReference>
<dbReference type="Pfam" id="PF02518">
    <property type="entry name" value="HATPase_c"/>
    <property type="match status" value="1"/>
</dbReference>
<reference evidence="10" key="2">
    <citation type="submission" date="2023-04" db="EMBL/GenBank/DDBJ databases">
        <title>Paracnuella aquatica gen. nov., sp. nov., a member of the family Chitinophagaceae isolated from a hot spring.</title>
        <authorList>
            <person name="Wang C."/>
        </authorList>
    </citation>
    <scope>NUCLEOTIDE SEQUENCE</scope>
    <source>
        <strain evidence="10">LB-8</strain>
    </source>
</reference>
<sequence length="676" mass="77092">MPNTYPNLFVPQIEDQSVQLSSILDTLPSIVFYVDNEYHIKYLNTSFEIWSGFTKEQARGKQLKEILDYKTFVRIKDFIDKALAGVVIDFETELLFKNGTKHLMEGSFKPDLGDAGQVKGIVAFLKERLQKIANNLEFDQNQIATKKSADEKLLYALRSNEERYFQLVNGLPAALYTCDAEGRILMYNEAAAALWGRRPEIGKDLWCGSWKIFDLQGNPVPLDKCPMAFALKEGKPINLAEIIVERPDGVKLNVLANPKPILDSSGKVVEAVNMLVDVTSLKWAEQALRESEERFNKIADSAPVMIWMSGTDMGYNFFNKGWLDFTGRTLAQEKGFNWVKNVHPDDFDLCIDTYTEAFENKGEFKMEYRLKRHDGVYRWVIDSGRPRFSPDGTFIGFIGSCIDVSDNKMMAEALEKEVELRTLELKQVNQQLLRYNEELEQFAYAASHDLQEPLRKIQTFAGMLVERNFDELNEAGKNYLSKILKSTERMSGIINDLLSYSRQSRLDEMFEEIDLNLIIENVLSDLELMIQQKGAQVICDVLPNIKAIPSQMSRLFYNLINNSLKFSNPNVPPKITISAKQFVPDENGRLPSTIEFLVRDNGIGFEQKYADRVFQLFQRLNDKHSYDGNGIGLALCKKIIQNHFGEIYAEAQPNVGAIFHLKFPSNILVEAKTLAV</sequence>
<dbReference type="PROSITE" id="PS50112">
    <property type="entry name" value="PAS"/>
    <property type="match status" value="2"/>
</dbReference>
<proteinExistence type="predicted"/>
<evidence type="ECO:0000256" key="2">
    <source>
        <dbReference type="ARBA" id="ARBA00012438"/>
    </source>
</evidence>
<dbReference type="InterPro" id="IPR052162">
    <property type="entry name" value="Sensor_kinase/Photoreceptor"/>
</dbReference>
<evidence type="ECO:0000313" key="10">
    <source>
        <dbReference type="EMBL" id="MCU7550241.1"/>
    </source>
</evidence>
<feature type="coiled-coil region" evidence="6">
    <location>
        <begin position="411"/>
        <end position="445"/>
    </location>
</feature>
<protein>
    <recommendedName>
        <fullName evidence="2">histidine kinase</fullName>
        <ecNumber evidence="2">2.7.13.3</ecNumber>
    </recommendedName>
</protein>
<feature type="domain" description="PAC" evidence="9">
    <location>
        <begin position="238"/>
        <end position="290"/>
    </location>
</feature>
<dbReference type="InterPro" id="IPR035965">
    <property type="entry name" value="PAS-like_dom_sf"/>
</dbReference>